<feature type="coiled-coil region" evidence="2">
    <location>
        <begin position="1386"/>
        <end position="1420"/>
    </location>
</feature>
<accession>A0A9P0CV09</accession>
<feature type="compositionally biased region" description="Low complexity" evidence="3">
    <location>
        <begin position="1913"/>
        <end position="1926"/>
    </location>
</feature>
<name>A0A9P0CV09_9CUCU</name>
<feature type="domain" description="Rootletin-like coiled-coil" evidence="4">
    <location>
        <begin position="61"/>
        <end position="260"/>
    </location>
</feature>
<evidence type="ECO:0000313" key="6">
    <source>
        <dbReference type="Proteomes" id="UP001153636"/>
    </source>
</evidence>
<keyword evidence="1 2" id="KW-0175">Coiled coil</keyword>
<sequence length="1936" mass="225560">MEGRRPPVYSPKSRTDVSSESGGRTDSGRLRGDGGGGGSSDEDATSKDLRQRLQEEASLYKKRLDTYRQAQQNQAALVSRLQAKVLQYKKRCSDLEAQMVQNPIYLDQPSQPSSLPVYPMTHTPSSAIEQAQQHLREIREERITDLETALLRLQEEQRKSERLMQLNASLREQLEESHSTNEALTADLQKLTNDWENLREEMIIKEDEWKDEEQAFNDYYSTEHNRLLNLWRDVVSVKRLFTDIQTSTERDLNKIKFDVSGITKEMIMACSRMDSNLFTENIFGGKEKQQLEQEVTELRSQLDSLKLHLDTRQNELQMKDDKIQHLERDLHTLKERCADAEHSCGQVVKMQDEIDILQGALRDIAHALIQDAESKDLEMLQSTHLHLSAGTPIPQKSPKRSARSMTSPAAFAESTISAVQAALHKYQSFIHELQVKLQSNKEQLLLVRKQYENSENNVAALEKRVKEQVAQLDTCRAQCSQLAQDRDLIQKNLEALKSEKNQLDKNRIEVNAIVESLQQDYERLQKSTNKLQKEFDSLQDEKIFMQSEIDRLNQEADLREITLRGEEDRCSRMREELLNIREELHKSYLSYDMLEAQKLESDNMIASLEKVKADYEMQLDKVLGESTDVHDSLAKKDAIATNLELDKKKLLEDIKKLDEDKKALQHQCNDQQSDIQSLRKELLQAEQQKLDIESDKVSLSEKCKFLEIDKGKIEIELNQVTRERNDLSNQLSLLGRKRDALNEELVRCRQRLEQANETNARINRNLEDLVKECEEKQCNIDAMDKELQRLQEMLASIRTEKETLEAVLFDTQTNLEATEDKKTQLEKEQQDLLVKQEKLKAQVAKLTKDLERSEKKFIEVKTSMTHSAGNKEVEFKQTLDKLKQQNEDNVKKLTEEREQIRSSLEKRLQQSLHKLGGEKDAEIHQLVERIENLQNHIENLCQQHEELMLRAENDKQQALLIAHHDHQALHDRLDTTRRELEDERDCVERLKREANSRFEQDRANINKLKEELSKCKTKLDETKARNEEDLHKLEQRIEETKTERDNCQSEVENLKIQLQLTENKAESVGNQLHETIRKLKEAENNSESLRKELTDTRRLLTDGNFEKEKYHNTNKELRDHIKKTESEKREQARQLEDAYKNISNLEDIKVNLENERNRLQNQIRSLETEQLQIEHKVQTIQDELQRTQANSSQQQTEEKELQARLLNEVEERERAHQEVHQLRKQISELERNLEQTRTELNKTRSHYSQLEEQWHAREQDLLVHLEDSKSKEKRLEDQKHNLEVCLVDATQQIQELKAKLGGAEGRVRALENQLVHLDSSKRDVEQKLSSVISTLRRIAGVQLDGTVTMPYRLLSPSRRWSPARSGYDDGRDGTIDIDPEVVRKGVRNLMQQVAQIERERDDYKMQVQTTKKQLNEAQEGLNKGDNKLTKVLQSVRALQDEKCNLEAKLGQKSVELQAQTQAFEKKKEEAKQMREKVVSLELSLSSSNEQKLQYEDKLDKMKVALDRLEAEKRSLQEELNRIENRSTKLELQRMSAEGDLQRLQMMLQEKDSNIQKLQEKCDRQSRSIASLEERCASLKSTIDQMTVSLEKASGCESELKSDIQSLQKALMDTTSASHTGAERLKQLQKQLANSENERRVITERFETTQQNLAEMRRNNQILQDQVARLNNELANNEVQRAGLESQLRLSQWPSDTGLTSHHEEEMKTQLHSVQRERNELRGKIESLNNKVRQMENENRNLERQVSKVPSTIRSKSYEREPPEKYESESFASENRDMRLRISQLEAELAEKEAEIHRLRNQRQTLDSKFDRAEIERYRAAQLQAERLLEAREQSHRQQVARLENQITLLRDQLNQEIKRRQQYVMRSSKAGREMQQLRQALGDSLRTVSQDPSLDALLLEHEARKLDNTLSNTASLPSSLALPSSSYRRSTTPQPK</sequence>
<dbReference type="PANTHER" id="PTHR18937">
    <property type="entry name" value="STRUCTURAL MAINTENANCE OF CHROMOSOMES SMC FAMILY MEMBER"/>
    <property type="match status" value="1"/>
</dbReference>
<evidence type="ECO:0000256" key="1">
    <source>
        <dbReference type="ARBA" id="ARBA00023054"/>
    </source>
</evidence>
<evidence type="ECO:0000256" key="3">
    <source>
        <dbReference type="SAM" id="MobiDB-lite"/>
    </source>
</evidence>
<feature type="coiled-coil region" evidence="2">
    <location>
        <begin position="1453"/>
        <end position="1588"/>
    </location>
</feature>
<feature type="coiled-coil region" evidence="2">
    <location>
        <begin position="437"/>
        <end position="1253"/>
    </location>
</feature>
<dbReference type="SUPFAM" id="SSF57997">
    <property type="entry name" value="Tropomyosin"/>
    <property type="match status" value="2"/>
</dbReference>
<gene>
    <name evidence="5" type="ORF">PSYICH_LOCUS8693</name>
</gene>
<dbReference type="EMBL" id="OV651815">
    <property type="protein sequence ID" value="CAH1108751.1"/>
    <property type="molecule type" value="Genomic_DNA"/>
</dbReference>
<protein>
    <recommendedName>
        <fullName evidence="4">Rootletin-like coiled-coil domain-containing protein</fullName>
    </recommendedName>
</protein>
<evidence type="ECO:0000313" key="5">
    <source>
        <dbReference type="EMBL" id="CAH1108751.1"/>
    </source>
</evidence>
<feature type="region of interest" description="Disordered" evidence="3">
    <location>
        <begin position="1913"/>
        <end position="1936"/>
    </location>
</feature>
<organism evidence="5 6">
    <name type="scientific">Psylliodes chrysocephalus</name>
    <dbReference type="NCBI Taxonomy" id="3402493"/>
    <lineage>
        <taxon>Eukaryota</taxon>
        <taxon>Metazoa</taxon>
        <taxon>Ecdysozoa</taxon>
        <taxon>Arthropoda</taxon>
        <taxon>Hexapoda</taxon>
        <taxon>Insecta</taxon>
        <taxon>Pterygota</taxon>
        <taxon>Neoptera</taxon>
        <taxon>Endopterygota</taxon>
        <taxon>Coleoptera</taxon>
        <taxon>Polyphaga</taxon>
        <taxon>Cucujiformia</taxon>
        <taxon>Chrysomeloidea</taxon>
        <taxon>Chrysomelidae</taxon>
        <taxon>Galerucinae</taxon>
        <taxon>Alticini</taxon>
        <taxon>Psylliodes</taxon>
    </lineage>
</organism>
<feature type="region of interest" description="Disordered" evidence="3">
    <location>
        <begin position="388"/>
        <end position="407"/>
    </location>
</feature>
<keyword evidence="6" id="KW-1185">Reference proteome</keyword>
<feature type="region of interest" description="Disordered" evidence="3">
    <location>
        <begin position="1738"/>
        <end position="1772"/>
    </location>
</feature>
<dbReference type="InterPro" id="IPR055167">
    <property type="entry name" value="Rootletin-like_CC"/>
</dbReference>
<feature type="coiled-coil region" evidence="2">
    <location>
        <begin position="288"/>
        <end position="343"/>
    </location>
</feature>
<feature type="coiled-coil region" evidence="2">
    <location>
        <begin position="50"/>
        <end position="98"/>
    </location>
</feature>
<dbReference type="Gene3D" id="1.10.287.1490">
    <property type="match status" value="3"/>
</dbReference>
<feature type="coiled-coil region" evidence="2">
    <location>
        <begin position="136"/>
        <end position="208"/>
    </location>
</feature>
<dbReference type="Pfam" id="PF15035">
    <property type="entry name" value="Rootletin"/>
    <property type="match status" value="1"/>
</dbReference>
<feature type="coiled-coil region" evidence="2">
    <location>
        <begin position="1774"/>
        <end position="1859"/>
    </location>
</feature>
<feature type="compositionally biased region" description="Polar residues" evidence="3">
    <location>
        <begin position="1927"/>
        <end position="1936"/>
    </location>
</feature>
<reference evidence="5" key="1">
    <citation type="submission" date="2022-01" db="EMBL/GenBank/DDBJ databases">
        <authorList>
            <person name="King R."/>
        </authorList>
    </citation>
    <scope>NUCLEOTIDE SEQUENCE</scope>
</reference>
<feature type="coiled-coil region" evidence="2">
    <location>
        <begin position="1279"/>
        <end position="1327"/>
    </location>
</feature>
<evidence type="ECO:0000259" key="4">
    <source>
        <dbReference type="Pfam" id="PF15035"/>
    </source>
</evidence>
<evidence type="ECO:0000256" key="2">
    <source>
        <dbReference type="SAM" id="Coils"/>
    </source>
</evidence>
<feature type="region of interest" description="Disordered" evidence="3">
    <location>
        <begin position="1"/>
        <end position="49"/>
    </location>
</feature>
<feature type="compositionally biased region" description="Basic and acidic residues" evidence="3">
    <location>
        <begin position="1755"/>
        <end position="1772"/>
    </location>
</feature>
<dbReference type="OrthoDB" id="3549872at2759"/>
<dbReference type="Proteomes" id="UP001153636">
    <property type="component" value="Chromosome 3"/>
</dbReference>
<proteinExistence type="predicted"/>